<evidence type="ECO:0000313" key="1">
    <source>
        <dbReference type="EMBL" id="MPN64931.1"/>
    </source>
</evidence>
<protein>
    <submittedName>
        <fullName evidence="1">Uncharacterized protein</fullName>
    </submittedName>
</protein>
<accession>A0A645JMT2</accession>
<name>A0A645JMT2_9ZZZZ</name>
<dbReference type="AlphaFoldDB" id="A0A645JMT2"/>
<organism evidence="1">
    <name type="scientific">bioreactor metagenome</name>
    <dbReference type="NCBI Taxonomy" id="1076179"/>
    <lineage>
        <taxon>unclassified sequences</taxon>
        <taxon>metagenomes</taxon>
        <taxon>ecological metagenomes</taxon>
    </lineage>
</organism>
<sequence>MIIPIFAVILFPPLQRFVADVVSVVGLCEMYLFYPSVGAFTRRWQVVREADDGEDAAAVGDEFALIVEFRAGVVDEGVFYLFVRAADRTAFLEGVGISAGGHDDPQRDAFGAGPFRIRQLALGAGEDDFAEVAAEGGQYDLRLRVSEAHVIFED</sequence>
<comment type="caution">
    <text evidence="1">The sequence shown here is derived from an EMBL/GenBank/DDBJ whole genome shotgun (WGS) entry which is preliminary data.</text>
</comment>
<gene>
    <name evidence="1" type="ORF">SDC9_212710</name>
</gene>
<proteinExistence type="predicted"/>
<dbReference type="EMBL" id="VSSQ01146531">
    <property type="protein sequence ID" value="MPN64931.1"/>
    <property type="molecule type" value="Genomic_DNA"/>
</dbReference>
<reference evidence="1" key="1">
    <citation type="submission" date="2019-08" db="EMBL/GenBank/DDBJ databases">
        <authorList>
            <person name="Kucharzyk K."/>
            <person name="Murdoch R.W."/>
            <person name="Higgins S."/>
            <person name="Loffler F."/>
        </authorList>
    </citation>
    <scope>NUCLEOTIDE SEQUENCE</scope>
</reference>